<dbReference type="AlphaFoldDB" id="A0A0K8NTX9"/>
<evidence type="ECO:0000256" key="1">
    <source>
        <dbReference type="SAM" id="MobiDB-lite"/>
    </source>
</evidence>
<keyword evidence="3" id="KW-1185">Reference proteome</keyword>
<evidence type="ECO:0000313" key="2">
    <source>
        <dbReference type="EMBL" id="GAP33842.1"/>
    </source>
</evidence>
<proteinExistence type="predicted"/>
<organism evidence="2 3">
    <name type="scientific">Piscinibacter sakaiensis</name>
    <name type="common">Ideonella sakaiensis</name>
    <dbReference type="NCBI Taxonomy" id="1547922"/>
    <lineage>
        <taxon>Bacteria</taxon>
        <taxon>Pseudomonadati</taxon>
        <taxon>Pseudomonadota</taxon>
        <taxon>Betaproteobacteria</taxon>
        <taxon>Burkholderiales</taxon>
        <taxon>Sphaerotilaceae</taxon>
        <taxon>Piscinibacter</taxon>
    </lineage>
</organism>
<feature type="region of interest" description="Disordered" evidence="1">
    <location>
        <begin position="1"/>
        <end position="79"/>
    </location>
</feature>
<name>A0A0K8NTX9_PISS1</name>
<dbReference type="Proteomes" id="UP000037660">
    <property type="component" value="Unassembled WGS sequence"/>
</dbReference>
<dbReference type="EMBL" id="BBYR01000002">
    <property type="protein sequence ID" value="GAP33842.1"/>
    <property type="molecule type" value="Genomic_DNA"/>
</dbReference>
<protein>
    <submittedName>
        <fullName evidence="2">Uncharacterized protein</fullName>
    </submittedName>
</protein>
<dbReference type="STRING" id="1547922.ISF6_1097"/>
<evidence type="ECO:0000313" key="3">
    <source>
        <dbReference type="Proteomes" id="UP000037660"/>
    </source>
</evidence>
<sequence>MPDAAFRHRGPGGACPPRAGTAGARRSAPVPCPGRPAAAGRPVGGRPARRPGRIPAGRVAATAQQPPAPWSVHDPRTVD</sequence>
<reference evidence="2 3" key="2">
    <citation type="journal article" date="2016" name="Science">
        <title>A bacterium that degrades and assimilates poly(ethylene terephthalate).</title>
        <authorList>
            <person name="Yoshida S."/>
            <person name="Hiraga K."/>
            <person name="Takehana T."/>
            <person name="Taniguchi I."/>
            <person name="Yamaji H."/>
            <person name="Maeda Y."/>
            <person name="Toyohara K."/>
            <person name="Miyamoto K."/>
            <person name="Kimura Y."/>
            <person name="Oda K."/>
        </authorList>
    </citation>
    <scope>NUCLEOTIDE SEQUENCE [LARGE SCALE GENOMIC DNA]</scope>
    <source>
        <strain evidence="3">NBRC 110686 / TISTR 2288 / 201-F6</strain>
    </source>
</reference>
<accession>A0A0K8NTX9</accession>
<comment type="caution">
    <text evidence="2">The sequence shown here is derived from an EMBL/GenBank/DDBJ whole genome shotgun (WGS) entry which is preliminary data.</text>
</comment>
<feature type="compositionally biased region" description="Low complexity" evidence="1">
    <location>
        <begin position="15"/>
        <end position="46"/>
    </location>
</feature>
<reference evidence="3" key="1">
    <citation type="submission" date="2015-07" db="EMBL/GenBank/DDBJ databases">
        <title>Discovery of a poly(ethylene terephthalate assimilation.</title>
        <authorList>
            <person name="Yoshida S."/>
            <person name="Hiraga K."/>
            <person name="Takehana T."/>
            <person name="Taniguchi I."/>
            <person name="Yamaji H."/>
            <person name="Maeda Y."/>
            <person name="Toyohara K."/>
            <person name="Miyamoto K."/>
            <person name="Kimura Y."/>
            <person name="Oda K."/>
        </authorList>
    </citation>
    <scope>NUCLEOTIDE SEQUENCE [LARGE SCALE GENOMIC DNA]</scope>
    <source>
        <strain evidence="3">NBRC 110686 / TISTR 2288 / 201-F6</strain>
    </source>
</reference>
<gene>
    <name evidence="2" type="ORF">ISF6_1097</name>
</gene>